<keyword evidence="2" id="KW-0813">Transport</keyword>
<evidence type="ECO:0000256" key="6">
    <source>
        <dbReference type="ARBA" id="ARBA00023136"/>
    </source>
</evidence>
<gene>
    <name evidence="9" type="ORF">MNBD_GAMMA12-690</name>
</gene>
<evidence type="ECO:0000256" key="1">
    <source>
        <dbReference type="ARBA" id="ARBA00004141"/>
    </source>
</evidence>
<dbReference type="GO" id="GO:0010181">
    <property type="term" value="F:FMN binding"/>
    <property type="evidence" value="ECO:0007669"/>
    <property type="project" value="TreeGrafter"/>
</dbReference>
<evidence type="ECO:0000256" key="3">
    <source>
        <dbReference type="ARBA" id="ARBA00022692"/>
    </source>
</evidence>
<dbReference type="InterPro" id="IPR022837">
    <property type="entry name" value="MsrQ-like"/>
</dbReference>
<reference evidence="9" key="1">
    <citation type="submission" date="2018-06" db="EMBL/GenBank/DDBJ databases">
        <authorList>
            <person name="Zhirakovskaya E."/>
        </authorList>
    </citation>
    <scope>NUCLEOTIDE SEQUENCE</scope>
</reference>
<evidence type="ECO:0000256" key="7">
    <source>
        <dbReference type="SAM" id="Phobius"/>
    </source>
</evidence>
<dbReference type="HAMAP" id="MF_01207">
    <property type="entry name" value="MsrQ"/>
    <property type="match status" value="1"/>
</dbReference>
<keyword evidence="6 7" id="KW-0472">Membrane</keyword>
<protein>
    <submittedName>
        <fullName evidence="9">Protein-methionine-sulfoxide reductase heme-binding subunit MsrQ</fullName>
    </submittedName>
</protein>
<feature type="transmembrane region" description="Helical" evidence="7">
    <location>
        <begin position="118"/>
        <end position="135"/>
    </location>
</feature>
<dbReference type="PANTHER" id="PTHR36964">
    <property type="entry name" value="PROTEIN-METHIONINE-SULFOXIDE REDUCTASE HEME-BINDING SUBUNIT MSRQ"/>
    <property type="match status" value="1"/>
</dbReference>
<dbReference type="Pfam" id="PF01794">
    <property type="entry name" value="Ferric_reduct"/>
    <property type="match status" value="1"/>
</dbReference>
<dbReference type="PANTHER" id="PTHR36964:SF1">
    <property type="entry name" value="PROTEIN-METHIONINE-SULFOXIDE REDUCTASE HEME-BINDING SUBUNIT MSRQ"/>
    <property type="match status" value="1"/>
</dbReference>
<dbReference type="InterPro" id="IPR013130">
    <property type="entry name" value="Fe3_Rdtase_TM_dom"/>
</dbReference>
<accession>A0A3B0YY39</accession>
<comment type="subcellular location">
    <subcellularLocation>
        <location evidence="1">Membrane</location>
        <topology evidence="1">Multi-pass membrane protein</topology>
    </subcellularLocation>
</comment>
<dbReference type="AlphaFoldDB" id="A0A3B0YY39"/>
<evidence type="ECO:0000313" key="9">
    <source>
        <dbReference type="EMBL" id="VAW81600.1"/>
    </source>
</evidence>
<dbReference type="GO" id="GO:0016679">
    <property type="term" value="F:oxidoreductase activity, acting on diphenols and related substances as donors"/>
    <property type="evidence" value="ECO:0007669"/>
    <property type="project" value="TreeGrafter"/>
</dbReference>
<keyword evidence="4 7" id="KW-1133">Transmembrane helix</keyword>
<sequence length="201" mass="23272">MNIHHFLKPVIFLVCLVPLALQIFLFFEGDLANPAEYAKHASGDWALRFIVLVLVVSPIKIITGYTPILRYRRMLGLYAFFYVCVHLMTFGFFDVFENSDQSMYQAIIYIGAEIIERPYITVGFAAFLMLVPLAFTSTSKIRRSMGSAWVKLHKLVYLVAVLGVLHYFWLVKKDLTDPIIYSIILTILFSIRLINYYRKKP</sequence>
<evidence type="ECO:0000256" key="4">
    <source>
        <dbReference type="ARBA" id="ARBA00022989"/>
    </source>
</evidence>
<feature type="transmembrane region" description="Helical" evidence="7">
    <location>
        <begin position="178"/>
        <end position="197"/>
    </location>
</feature>
<name>A0A3B0YY39_9ZZZZ</name>
<dbReference type="GO" id="GO:0005886">
    <property type="term" value="C:plasma membrane"/>
    <property type="evidence" value="ECO:0007669"/>
    <property type="project" value="TreeGrafter"/>
</dbReference>
<feature type="transmembrane region" description="Helical" evidence="7">
    <location>
        <begin position="45"/>
        <end position="63"/>
    </location>
</feature>
<dbReference type="EMBL" id="UOFL01000222">
    <property type="protein sequence ID" value="VAW81600.1"/>
    <property type="molecule type" value="Genomic_DNA"/>
</dbReference>
<organism evidence="9">
    <name type="scientific">hydrothermal vent metagenome</name>
    <dbReference type="NCBI Taxonomy" id="652676"/>
    <lineage>
        <taxon>unclassified sequences</taxon>
        <taxon>metagenomes</taxon>
        <taxon>ecological metagenomes</taxon>
    </lineage>
</organism>
<keyword evidence="3 7" id="KW-0812">Transmembrane</keyword>
<feature type="transmembrane region" description="Helical" evidence="7">
    <location>
        <begin position="7"/>
        <end position="25"/>
    </location>
</feature>
<keyword evidence="5" id="KW-0408">Iron</keyword>
<proteinExistence type="inferred from homology"/>
<evidence type="ECO:0000259" key="8">
    <source>
        <dbReference type="Pfam" id="PF01794"/>
    </source>
</evidence>
<evidence type="ECO:0000256" key="5">
    <source>
        <dbReference type="ARBA" id="ARBA00023004"/>
    </source>
</evidence>
<dbReference type="GO" id="GO:0020037">
    <property type="term" value="F:heme binding"/>
    <property type="evidence" value="ECO:0007669"/>
    <property type="project" value="TreeGrafter"/>
</dbReference>
<feature type="transmembrane region" description="Helical" evidence="7">
    <location>
        <begin position="155"/>
        <end position="172"/>
    </location>
</feature>
<feature type="transmembrane region" description="Helical" evidence="7">
    <location>
        <begin position="75"/>
        <end position="93"/>
    </location>
</feature>
<evidence type="ECO:0000256" key="2">
    <source>
        <dbReference type="ARBA" id="ARBA00022448"/>
    </source>
</evidence>
<feature type="domain" description="Ferric oxidoreductase" evidence="8">
    <location>
        <begin position="43"/>
        <end position="164"/>
    </location>
</feature>